<comment type="caution">
    <text evidence="10">The sequence shown here is derived from an EMBL/GenBank/DDBJ whole genome shotgun (WGS) entry which is preliminary data.</text>
</comment>
<evidence type="ECO:0000256" key="8">
    <source>
        <dbReference type="ARBA" id="ARBA00023224"/>
    </source>
</evidence>
<reference evidence="10" key="1">
    <citation type="journal article" date="2023" name="Front. Mar. Sci.">
        <title>A new Merluccius polli reference genome to investigate the effects of global change in West African waters.</title>
        <authorList>
            <person name="Mateo J.L."/>
            <person name="Blanco-Fernandez C."/>
            <person name="Garcia-Vazquez E."/>
            <person name="Machado-Schiaffino G."/>
        </authorList>
    </citation>
    <scope>NUCLEOTIDE SEQUENCE</scope>
    <source>
        <strain evidence="10">C29</strain>
        <tissue evidence="10">Fin</tissue>
    </source>
</reference>
<dbReference type="GO" id="GO:0004930">
    <property type="term" value="F:G protein-coupled receptor activity"/>
    <property type="evidence" value="ECO:0007669"/>
    <property type="project" value="UniProtKB-KW"/>
</dbReference>
<dbReference type="GO" id="GO:0016020">
    <property type="term" value="C:membrane"/>
    <property type="evidence" value="ECO:0007669"/>
    <property type="project" value="UniProtKB-SubCell"/>
</dbReference>
<feature type="transmembrane region" description="Helical" evidence="9">
    <location>
        <begin position="374"/>
        <end position="399"/>
    </location>
</feature>
<evidence type="ECO:0000256" key="2">
    <source>
        <dbReference type="ARBA" id="ARBA00022606"/>
    </source>
</evidence>
<evidence type="ECO:0000256" key="6">
    <source>
        <dbReference type="ARBA" id="ARBA00023136"/>
    </source>
</evidence>
<keyword evidence="2" id="KW-0716">Sensory transduction</keyword>
<keyword evidence="7" id="KW-0675">Receptor</keyword>
<evidence type="ECO:0008006" key="12">
    <source>
        <dbReference type="Google" id="ProtNLM"/>
    </source>
</evidence>
<name>A0AA47P7J9_MERPO</name>
<keyword evidence="8" id="KW-0807">Transducer</keyword>
<keyword evidence="3 9" id="KW-0812">Transmembrane</keyword>
<dbReference type="PANTHER" id="PTHR11394">
    <property type="entry name" value="TASTE RECEPTOR TYPE 2"/>
    <property type="match status" value="1"/>
</dbReference>
<evidence type="ECO:0000256" key="5">
    <source>
        <dbReference type="ARBA" id="ARBA00023040"/>
    </source>
</evidence>
<feature type="transmembrane region" description="Helical" evidence="9">
    <location>
        <begin position="504"/>
        <end position="525"/>
    </location>
</feature>
<feature type="transmembrane region" description="Helical" evidence="9">
    <location>
        <begin position="100"/>
        <end position="126"/>
    </location>
</feature>
<feature type="transmembrane region" description="Helical" evidence="9">
    <location>
        <begin position="193"/>
        <end position="217"/>
    </location>
</feature>
<evidence type="ECO:0000313" key="10">
    <source>
        <dbReference type="EMBL" id="KAK0154056.1"/>
    </source>
</evidence>
<dbReference type="AlphaFoldDB" id="A0AA47P7J9"/>
<feature type="transmembrane region" description="Helical" evidence="9">
    <location>
        <begin position="582"/>
        <end position="602"/>
    </location>
</feature>
<evidence type="ECO:0000256" key="4">
    <source>
        <dbReference type="ARBA" id="ARBA00022989"/>
    </source>
</evidence>
<accession>A0AA47P7J9</accession>
<keyword evidence="5" id="KW-0297">G-protein coupled receptor</keyword>
<evidence type="ECO:0000256" key="1">
    <source>
        <dbReference type="ARBA" id="ARBA00004141"/>
    </source>
</evidence>
<dbReference type="Proteomes" id="UP001174136">
    <property type="component" value="Unassembled WGS sequence"/>
</dbReference>
<evidence type="ECO:0000256" key="3">
    <source>
        <dbReference type="ARBA" id="ARBA00022692"/>
    </source>
</evidence>
<feature type="transmembrane region" description="Helical" evidence="9">
    <location>
        <begin position="147"/>
        <end position="165"/>
    </location>
</feature>
<feature type="transmembrane region" description="Helical" evidence="9">
    <location>
        <begin position="68"/>
        <end position="94"/>
    </location>
</feature>
<evidence type="ECO:0000313" key="11">
    <source>
        <dbReference type="Proteomes" id="UP001174136"/>
    </source>
</evidence>
<feature type="transmembrane region" description="Helical" evidence="9">
    <location>
        <begin position="245"/>
        <end position="271"/>
    </location>
</feature>
<organism evidence="10 11">
    <name type="scientific">Merluccius polli</name>
    <name type="common">Benguela hake</name>
    <name type="synonym">Merluccius cadenati</name>
    <dbReference type="NCBI Taxonomy" id="89951"/>
    <lineage>
        <taxon>Eukaryota</taxon>
        <taxon>Metazoa</taxon>
        <taxon>Chordata</taxon>
        <taxon>Craniata</taxon>
        <taxon>Vertebrata</taxon>
        <taxon>Euteleostomi</taxon>
        <taxon>Actinopterygii</taxon>
        <taxon>Neopterygii</taxon>
        <taxon>Teleostei</taxon>
        <taxon>Neoteleostei</taxon>
        <taxon>Acanthomorphata</taxon>
        <taxon>Zeiogadaria</taxon>
        <taxon>Gadariae</taxon>
        <taxon>Gadiformes</taxon>
        <taxon>Gadoidei</taxon>
        <taxon>Merlucciidae</taxon>
        <taxon>Merluccius</taxon>
    </lineage>
</organism>
<dbReference type="SUPFAM" id="SSF81321">
    <property type="entry name" value="Family A G protein-coupled receptor-like"/>
    <property type="match status" value="1"/>
</dbReference>
<evidence type="ECO:0000256" key="9">
    <source>
        <dbReference type="SAM" id="Phobius"/>
    </source>
</evidence>
<evidence type="ECO:0000256" key="7">
    <source>
        <dbReference type="ARBA" id="ARBA00023170"/>
    </source>
</evidence>
<dbReference type="EMBL" id="JAOPHQ010000587">
    <property type="protein sequence ID" value="KAK0154056.1"/>
    <property type="molecule type" value="Genomic_DNA"/>
</dbReference>
<dbReference type="PANTHER" id="PTHR11394:SF47">
    <property type="entry name" value="TASTE RECEPTOR TYPE 2 MEMBER 40"/>
    <property type="match status" value="1"/>
</dbReference>
<feature type="transmembrane region" description="Helical" evidence="9">
    <location>
        <begin position="546"/>
        <end position="570"/>
    </location>
</feature>
<keyword evidence="11" id="KW-1185">Reference proteome</keyword>
<keyword evidence="4 9" id="KW-1133">Transmembrane helix</keyword>
<feature type="transmembrane region" description="Helical" evidence="9">
    <location>
        <begin position="37"/>
        <end position="56"/>
    </location>
</feature>
<keyword evidence="6 9" id="KW-0472">Membrane</keyword>
<comment type="subcellular location">
    <subcellularLocation>
        <location evidence="1">Membrane</location>
        <topology evidence="1">Multi-pass membrane protein</topology>
    </subcellularLocation>
</comment>
<dbReference type="GO" id="GO:0033038">
    <property type="term" value="F:bitter taste receptor activity"/>
    <property type="evidence" value="ECO:0007669"/>
    <property type="project" value="TreeGrafter"/>
</dbReference>
<sequence>MMMSRGELNSTVDQDLMEMFAKRTYVMSKFSFVLTNGPLMFLNLMANVFFVFCLMTRKTQRVKQPLKILLGFVISSTIIYLFSVSLLYYLLMWIKSLKALLVLLAIVNYTVYVNMTSYAWLMFYYYIMIVPSQRGVFLWVKKNIKSVIYVMLFFDRLIFLGNASSEIASVTDISRFCNNGTVGLVTFPDFVKAWFFIINVYICLCLSVMMVSSFATAHYLNKHMKSLAASGGSLFNPRLGSQIRVTVTGILQGVLYCLYGLWTMVIMWWLYFQSYPLFNFNINYTVTTLFISITTVNLWFGQTLFREGAVHVWKAVKKQKPGMEMTYNRTVIDINNVAFFLVNGPLFIVNLVMNIFFAFCILTPHKKERMKQPLKILMGFLIFSAIICLFVAIVLYSISIRYHSIVVQFTFFLIVSFMVKVNMMTYVWLTFYYYIMIVPSQRALLLWVKKNIKSVIYVMLFFDRSIFLVTVFAEIFSVLPARYDNSTAVLHETRMFKIVDSVRFPYLFFSICLMMFFSFAMAQYLNKHMKSLAASGGSIFNPRLRSQIRTTVTGILQGVLYCLYGLWIIVDEVVFNFSPYHFGTSITYMVINLYFLGTTVNLSVRQTLFRERAVHVWKAVKKRFGTGKTSEDLGPAENKLTTLATIESTGVNTALSM</sequence>
<feature type="transmembrane region" description="Helical" evidence="9">
    <location>
        <begin position="405"/>
        <end position="434"/>
    </location>
</feature>
<gene>
    <name evidence="10" type="ORF">N1851_003852</name>
</gene>
<feature type="transmembrane region" description="Helical" evidence="9">
    <location>
        <begin position="337"/>
        <end position="362"/>
    </location>
</feature>
<feature type="transmembrane region" description="Helical" evidence="9">
    <location>
        <begin position="455"/>
        <end position="479"/>
    </location>
</feature>
<proteinExistence type="predicted"/>
<protein>
    <recommendedName>
        <fullName evidence="12">Taste receptor type 2</fullName>
    </recommendedName>
</protein>